<name>A0A0U1L1F3_9FIRM</name>
<keyword evidence="9 11" id="KW-0408">Iron</keyword>
<keyword evidence="15" id="KW-0560">Oxidoreductase</keyword>
<dbReference type="PANTHER" id="PTHR43513">
    <property type="entry name" value="DIHYDROOROTATE DEHYDROGENASE B (NAD(+)), ELECTRON TRANSFER SUBUNIT"/>
    <property type="match status" value="1"/>
</dbReference>
<comment type="cofactor">
    <cofactor evidence="11 12">
        <name>FAD</name>
        <dbReference type="ChEBI" id="CHEBI:57692"/>
    </cofactor>
    <text evidence="11 12">Binds 1 FAD per subunit.</text>
</comment>
<keyword evidence="8 11" id="KW-0249">Electron transport</keyword>
<feature type="binding site" evidence="11 13">
    <location>
        <position position="229"/>
    </location>
    <ligand>
        <name>[2Fe-2S] cluster</name>
        <dbReference type="ChEBI" id="CHEBI:190135"/>
    </ligand>
</feature>
<protein>
    <recommendedName>
        <fullName evidence="11">Dihydroorotate dehydrogenase B (NAD(+)), electron transfer subunit</fullName>
    </recommendedName>
    <alternativeName>
        <fullName evidence="11">Dihydroorotate oxidase B, electron transfer subunit</fullName>
    </alternativeName>
</protein>
<comment type="function">
    <text evidence="11">Responsible for channeling the electrons from the oxidation of dihydroorotate from the FMN redox center in the PyrD type B subunit to the ultimate electron acceptor NAD(+).</text>
</comment>
<feature type="binding site" evidence="11 12">
    <location>
        <begin position="71"/>
        <end position="73"/>
    </location>
    <ligand>
        <name>FAD</name>
        <dbReference type="ChEBI" id="CHEBI:57692"/>
    </ligand>
</feature>
<evidence type="ECO:0000256" key="6">
    <source>
        <dbReference type="ARBA" id="ARBA00022827"/>
    </source>
</evidence>
<dbReference type="GO" id="GO:0009055">
    <property type="term" value="F:electron transfer activity"/>
    <property type="evidence" value="ECO:0007669"/>
    <property type="project" value="UniProtKB-UniRule"/>
</dbReference>
<sequence>MTKTCVTAQVMKHTVLAGDVWELVVAAAGIASITKPGQFVHIRLTDTIDPLLRRPFSIADCDPARGTLTFIYRVVGRGTTLMTKLQPGDTINCMGPLGNGFAVTAKRPLLVGGGMGLAPLLLLARAFCSRPATILMGGRNEQELFWPNLYASVCKNIHITSDDGSIGHHGFTVDLLPELLKQDKFDAIYACGPHVMLAGVAKVAAQYDVPCQVSLEDYMACGVGACLSCTCESTGGKRHKVCTDGPVFWAPEVVW</sequence>
<evidence type="ECO:0000256" key="13">
    <source>
        <dbReference type="PIRSR" id="PIRSR006816-2"/>
    </source>
</evidence>
<evidence type="ECO:0000256" key="9">
    <source>
        <dbReference type="ARBA" id="ARBA00023004"/>
    </source>
</evidence>
<dbReference type="GO" id="GO:0016491">
    <property type="term" value="F:oxidoreductase activity"/>
    <property type="evidence" value="ECO:0007669"/>
    <property type="project" value="UniProtKB-KW"/>
</dbReference>
<dbReference type="AlphaFoldDB" id="A0A0U1L1F3"/>
<evidence type="ECO:0000256" key="12">
    <source>
        <dbReference type="PIRSR" id="PIRSR006816-1"/>
    </source>
</evidence>
<comment type="cofactor">
    <cofactor evidence="13">
        <name>[2Fe-2S] cluster</name>
        <dbReference type="ChEBI" id="CHEBI:190135"/>
    </cofactor>
    <text evidence="13">Binds 1 [2Fe-2S] cluster per subunit.</text>
</comment>
<dbReference type="SUPFAM" id="SSF52343">
    <property type="entry name" value="Ferredoxin reductase-like, C-terminal NADP-linked domain"/>
    <property type="match status" value="1"/>
</dbReference>
<dbReference type="Proteomes" id="UP000049855">
    <property type="component" value="Unassembled WGS sequence"/>
</dbReference>
<dbReference type="Gene3D" id="2.40.30.10">
    <property type="entry name" value="Translation factors"/>
    <property type="match status" value="1"/>
</dbReference>
<dbReference type="Pfam" id="PF00970">
    <property type="entry name" value="FAD_binding_6"/>
    <property type="match status" value="1"/>
</dbReference>
<dbReference type="SUPFAM" id="SSF63380">
    <property type="entry name" value="Riboflavin synthase domain-like"/>
    <property type="match status" value="1"/>
</dbReference>
<evidence type="ECO:0000256" key="5">
    <source>
        <dbReference type="ARBA" id="ARBA00022723"/>
    </source>
</evidence>
<dbReference type="InterPro" id="IPR050353">
    <property type="entry name" value="PyrK_electron_transfer"/>
</dbReference>
<reference evidence="16" key="1">
    <citation type="submission" date="2015-03" db="EMBL/GenBank/DDBJ databases">
        <authorList>
            <person name="Nijsse Bart"/>
        </authorList>
    </citation>
    <scope>NUCLEOTIDE SEQUENCE [LARGE SCALE GENOMIC DNA]</scope>
</reference>
<evidence type="ECO:0000256" key="4">
    <source>
        <dbReference type="ARBA" id="ARBA00022714"/>
    </source>
</evidence>
<dbReference type="PIRSF" id="PIRSF006816">
    <property type="entry name" value="Cyc3_hyd_g"/>
    <property type="match status" value="1"/>
</dbReference>
<keyword evidence="3 11" id="KW-0285">Flavoprotein</keyword>
<comment type="cofactor">
    <cofactor evidence="11">
        <name>[2Fe-2S] cluster</name>
        <dbReference type="ChEBI" id="CHEBI:190135"/>
    </cofactor>
    <text evidence="11">Binds 1 [2Fe-2S] cluster per subunit.</text>
</comment>
<dbReference type="Gene3D" id="3.40.50.80">
    <property type="entry name" value="Nucleotide-binding domain of ferredoxin-NADP reductase (FNR) module"/>
    <property type="match status" value="1"/>
</dbReference>
<feature type="binding site" evidence="11 13">
    <location>
        <position position="221"/>
    </location>
    <ligand>
        <name>[2Fe-2S] cluster</name>
        <dbReference type="ChEBI" id="CHEBI:190135"/>
    </ligand>
</feature>
<evidence type="ECO:0000259" key="14">
    <source>
        <dbReference type="PROSITE" id="PS51384"/>
    </source>
</evidence>
<keyword evidence="6 11" id="KW-0274">FAD</keyword>
<proteinExistence type="inferred from homology"/>
<gene>
    <name evidence="11" type="primary">pyrK</name>
    <name evidence="15" type="ORF">SpAn4DRAFT_5168</name>
</gene>
<feature type="binding site" evidence="11 13">
    <location>
        <position position="226"/>
    </location>
    <ligand>
        <name>[2Fe-2S] cluster</name>
        <dbReference type="ChEBI" id="CHEBI:190135"/>
    </ligand>
</feature>
<dbReference type="EMBL" id="CTRP01000013">
    <property type="protein sequence ID" value="CQR73507.1"/>
    <property type="molecule type" value="Genomic_DNA"/>
</dbReference>
<feature type="binding site" evidence="11 12">
    <location>
        <begin position="54"/>
        <end position="57"/>
    </location>
    <ligand>
        <name>FAD</name>
        <dbReference type="ChEBI" id="CHEBI:57692"/>
    </ligand>
</feature>
<feature type="domain" description="FAD-binding FR-type" evidence="14">
    <location>
        <begin position="3"/>
        <end position="103"/>
    </location>
</feature>
<keyword evidence="16" id="KW-1185">Reference proteome</keyword>
<dbReference type="PANTHER" id="PTHR43513:SF3">
    <property type="entry name" value="DIHYDROOROTATE DEHYDROGENASE B (NAD(+)), ELECTRON TRANSFER SUBUNIT-RELATED"/>
    <property type="match status" value="1"/>
</dbReference>
<dbReference type="GO" id="GO:0051537">
    <property type="term" value="F:2 iron, 2 sulfur cluster binding"/>
    <property type="evidence" value="ECO:0007669"/>
    <property type="project" value="UniProtKB-KW"/>
</dbReference>
<dbReference type="Pfam" id="PF10418">
    <property type="entry name" value="DHODB_Fe-S_bind"/>
    <property type="match status" value="1"/>
</dbReference>
<feature type="binding site" evidence="11 12">
    <location>
        <begin position="78"/>
        <end position="79"/>
    </location>
    <ligand>
        <name>FAD</name>
        <dbReference type="ChEBI" id="CHEBI:57692"/>
    </ligand>
</feature>
<dbReference type="HAMAP" id="MF_01211">
    <property type="entry name" value="DHODB_Fe_S_bind"/>
    <property type="match status" value="1"/>
</dbReference>
<dbReference type="InterPro" id="IPR008333">
    <property type="entry name" value="Cbr1-like_FAD-bd_dom"/>
</dbReference>
<comment type="subunit">
    <text evidence="11">Heterotetramer of 2 PyrK and 2 PyrD type B subunits.</text>
</comment>
<dbReference type="InterPro" id="IPR037117">
    <property type="entry name" value="Dihydroorotate_DH_ele_sf"/>
</dbReference>
<evidence type="ECO:0000256" key="10">
    <source>
        <dbReference type="ARBA" id="ARBA00023014"/>
    </source>
</evidence>
<comment type="pathway">
    <text evidence="11">Pyrimidine metabolism; UMP biosynthesis via de novo pathway; orotate from (S)-dihydroorotate (NAD(+) route): step 1/1.</text>
</comment>
<dbReference type="InterPro" id="IPR017938">
    <property type="entry name" value="Riboflavin_synthase-like_b-brl"/>
</dbReference>
<organism evidence="15 16">
    <name type="scientific">Sporomusa ovata</name>
    <dbReference type="NCBI Taxonomy" id="2378"/>
    <lineage>
        <taxon>Bacteria</taxon>
        <taxon>Bacillati</taxon>
        <taxon>Bacillota</taxon>
        <taxon>Negativicutes</taxon>
        <taxon>Selenomonadales</taxon>
        <taxon>Sporomusaceae</taxon>
        <taxon>Sporomusa</taxon>
    </lineage>
</organism>
<evidence type="ECO:0000256" key="11">
    <source>
        <dbReference type="HAMAP-Rule" id="MF_01211"/>
    </source>
</evidence>
<dbReference type="PROSITE" id="PS51384">
    <property type="entry name" value="FAD_FR"/>
    <property type="match status" value="1"/>
</dbReference>
<evidence type="ECO:0000313" key="15">
    <source>
        <dbReference type="EMBL" id="CQR73507.1"/>
    </source>
</evidence>
<dbReference type="InterPro" id="IPR017927">
    <property type="entry name" value="FAD-bd_FR_type"/>
</dbReference>
<dbReference type="GO" id="GO:0050660">
    <property type="term" value="F:flavin adenine dinucleotide binding"/>
    <property type="evidence" value="ECO:0007669"/>
    <property type="project" value="InterPro"/>
</dbReference>
<evidence type="ECO:0000256" key="3">
    <source>
        <dbReference type="ARBA" id="ARBA00022630"/>
    </source>
</evidence>
<dbReference type="InterPro" id="IPR023455">
    <property type="entry name" value="Dihydroorotate_DHASE_ETsu"/>
</dbReference>
<accession>A0A0U1L1F3</accession>
<keyword evidence="7 11" id="KW-0665">Pyrimidine biosynthesis</keyword>
<evidence type="ECO:0000256" key="2">
    <source>
        <dbReference type="ARBA" id="ARBA00022448"/>
    </source>
</evidence>
<keyword evidence="2 11" id="KW-0813">Transport</keyword>
<dbReference type="UniPathway" id="UPA00070">
    <property type="reaction ID" value="UER00945"/>
</dbReference>
<dbReference type="RefSeq" id="WP_021171472.1">
    <property type="nucleotide sequence ID" value="NZ_CTRP01000013.1"/>
</dbReference>
<keyword evidence="4 11" id="KW-0001">2Fe-2S</keyword>
<dbReference type="Gene3D" id="2.10.240.10">
    <property type="entry name" value="Dihydroorotate dehydrogenase, electron transfer subunit"/>
    <property type="match status" value="1"/>
</dbReference>
<dbReference type="InterPro" id="IPR012165">
    <property type="entry name" value="Cyt_c3_hydrogenase_gsu"/>
</dbReference>
<dbReference type="GO" id="GO:0046872">
    <property type="term" value="F:metal ion binding"/>
    <property type="evidence" value="ECO:0007669"/>
    <property type="project" value="UniProtKB-KW"/>
</dbReference>
<evidence type="ECO:0000256" key="1">
    <source>
        <dbReference type="ARBA" id="ARBA00006422"/>
    </source>
</evidence>
<keyword evidence="10 11" id="KW-0411">Iron-sulfur</keyword>
<dbReference type="CDD" id="cd06218">
    <property type="entry name" value="DHOD_e_trans"/>
    <property type="match status" value="1"/>
</dbReference>
<feature type="binding site" evidence="11 13">
    <location>
        <position position="242"/>
    </location>
    <ligand>
        <name>[2Fe-2S] cluster</name>
        <dbReference type="ChEBI" id="CHEBI:190135"/>
    </ligand>
</feature>
<evidence type="ECO:0000313" key="16">
    <source>
        <dbReference type="Proteomes" id="UP000049855"/>
    </source>
</evidence>
<evidence type="ECO:0000256" key="8">
    <source>
        <dbReference type="ARBA" id="ARBA00022982"/>
    </source>
</evidence>
<dbReference type="GO" id="GO:0044205">
    <property type="term" value="P:'de novo' UMP biosynthetic process"/>
    <property type="evidence" value="ECO:0007669"/>
    <property type="project" value="UniProtKB-UniRule"/>
</dbReference>
<dbReference type="InterPro" id="IPR019480">
    <property type="entry name" value="Dihydroorotate_DH_Fe-S-bd"/>
</dbReference>
<comment type="similarity">
    <text evidence="1 11">Belongs to the PyrK family.</text>
</comment>
<dbReference type="InterPro" id="IPR039261">
    <property type="entry name" value="FNR_nucleotide-bd"/>
</dbReference>
<evidence type="ECO:0000256" key="7">
    <source>
        <dbReference type="ARBA" id="ARBA00022975"/>
    </source>
</evidence>
<keyword evidence="5 11" id="KW-0479">Metal-binding</keyword>